<keyword evidence="3 6" id="KW-0812">Transmembrane</keyword>
<sequence length="200" mass="22629">MDLSFLFQADSPVFTWVVLPLLIFLARISDQTIGTMRLIFLSKGHKLLAPFLGFFEVIIWLIAVSQIMKHLDNVLCYIAYGGGFAMGNYIGMVIEEKLSLGNVLIRIIPRKDTSELIRYLRENNYGVTSVNAEGSKGKVDIIFTIIKRKDIDNVVGIINQFNPNAFYTIEDVKAINEGIFKKPRKTTIFDSLSFGIKKNK</sequence>
<keyword evidence="2 6" id="KW-1003">Cell membrane</keyword>
<gene>
    <name evidence="9" type="ORF">TBC1_111338</name>
</gene>
<dbReference type="PANTHER" id="PTHR40060:SF1">
    <property type="entry name" value="UPF0316 PROTEIN YEBE"/>
    <property type="match status" value="1"/>
</dbReference>
<dbReference type="PANTHER" id="PTHR40060">
    <property type="entry name" value="UPF0316 PROTEIN YEBE"/>
    <property type="match status" value="1"/>
</dbReference>
<evidence type="ECO:0000313" key="9">
    <source>
        <dbReference type="EMBL" id="GAP43196.1"/>
    </source>
</evidence>
<dbReference type="CDD" id="cd16381">
    <property type="entry name" value="YitT_C_like_1"/>
    <property type="match status" value="1"/>
</dbReference>
<keyword evidence="5 6" id="KW-0472">Membrane</keyword>
<dbReference type="RefSeq" id="WP_062040018.1">
    <property type="nucleotide sequence ID" value="NZ_DF968182.1"/>
</dbReference>
<evidence type="ECO:0000313" key="10">
    <source>
        <dbReference type="Proteomes" id="UP000053091"/>
    </source>
</evidence>
<dbReference type="Gene3D" id="3.30.70.120">
    <property type="match status" value="1"/>
</dbReference>
<feature type="transmembrane region" description="Helical" evidence="6">
    <location>
        <begin position="6"/>
        <end position="26"/>
    </location>
</feature>
<keyword evidence="4 6" id="KW-1133">Transmembrane helix</keyword>
<dbReference type="Pfam" id="PF10035">
    <property type="entry name" value="DUF2179"/>
    <property type="match status" value="1"/>
</dbReference>
<evidence type="ECO:0000256" key="3">
    <source>
        <dbReference type="ARBA" id="ARBA00022692"/>
    </source>
</evidence>
<evidence type="ECO:0000256" key="2">
    <source>
        <dbReference type="ARBA" id="ARBA00022475"/>
    </source>
</evidence>
<evidence type="ECO:0000259" key="8">
    <source>
        <dbReference type="Pfam" id="PF18955"/>
    </source>
</evidence>
<dbReference type="InterPro" id="IPR044035">
    <property type="entry name" value="DUF5698"/>
</dbReference>
<accession>A0A0S7BRJ5</accession>
<dbReference type="Pfam" id="PF18955">
    <property type="entry name" value="DUF5698"/>
    <property type="match status" value="1"/>
</dbReference>
<comment type="subcellular location">
    <subcellularLocation>
        <location evidence="1 6">Cell membrane</location>
        <topology evidence="1 6">Multi-pass membrane protein</topology>
    </subcellularLocation>
</comment>
<dbReference type="InterPro" id="IPR019264">
    <property type="entry name" value="DUF2179"/>
</dbReference>
<keyword evidence="10" id="KW-1185">Reference proteome</keyword>
<dbReference type="InterPro" id="IPR022930">
    <property type="entry name" value="UPF0316"/>
</dbReference>
<dbReference type="OrthoDB" id="48231at2"/>
<dbReference type="STRING" id="1678841.TBC1_111338"/>
<feature type="transmembrane region" description="Helical" evidence="6">
    <location>
        <begin position="47"/>
        <end position="68"/>
    </location>
</feature>
<dbReference type="NCBIfam" id="NF003191">
    <property type="entry name" value="PRK04164.1-2"/>
    <property type="match status" value="1"/>
</dbReference>
<dbReference type="AlphaFoldDB" id="A0A0S7BRJ5"/>
<dbReference type="EMBL" id="DF968182">
    <property type="protein sequence ID" value="GAP43196.1"/>
    <property type="molecule type" value="Genomic_DNA"/>
</dbReference>
<name>A0A0S7BRJ5_9BACT</name>
<protein>
    <recommendedName>
        <fullName evidence="6">UPF0316 protein TBC1_111338</fullName>
    </recommendedName>
</protein>
<evidence type="ECO:0000256" key="5">
    <source>
        <dbReference type="ARBA" id="ARBA00023136"/>
    </source>
</evidence>
<comment type="similarity">
    <text evidence="6">Belongs to the UPF0316 family.</text>
</comment>
<feature type="transmembrane region" description="Helical" evidence="6">
    <location>
        <begin position="74"/>
        <end position="94"/>
    </location>
</feature>
<organism evidence="9">
    <name type="scientific">Lentimicrobium saccharophilum</name>
    <dbReference type="NCBI Taxonomy" id="1678841"/>
    <lineage>
        <taxon>Bacteria</taxon>
        <taxon>Pseudomonadati</taxon>
        <taxon>Bacteroidota</taxon>
        <taxon>Bacteroidia</taxon>
        <taxon>Bacteroidales</taxon>
        <taxon>Lentimicrobiaceae</taxon>
        <taxon>Lentimicrobium</taxon>
    </lineage>
</organism>
<proteinExistence type="inferred from homology"/>
<dbReference type="HAMAP" id="MF_01515">
    <property type="entry name" value="UPF0316"/>
    <property type="match status" value="1"/>
</dbReference>
<dbReference type="InterPro" id="IPR015867">
    <property type="entry name" value="N-reg_PII/ATP_PRibTrfase_C"/>
</dbReference>
<evidence type="ECO:0000256" key="6">
    <source>
        <dbReference type="HAMAP-Rule" id="MF_01515"/>
    </source>
</evidence>
<dbReference type="Proteomes" id="UP000053091">
    <property type="component" value="Unassembled WGS sequence"/>
</dbReference>
<dbReference type="GO" id="GO:0005886">
    <property type="term" value="C:plasma membrane"/>
    <property type="evidence" value="ECO:0007669"/>
    <property type="project" value="UniProtKB-SubCell"/>
</dbReference>
<feature type="domain" description="DUF5698" evidence="8">
    <location>
        <begin position="35"/>
        <end position="92"/>
    </location>
</feature>
<evidence type="ECO:0000256" key="4">
    <source>
        <dbReference type="ARBA" id="ARBA00022989"/>
    </source>
</evidence>
<reference evidence="9" key="1">
    <citation type="journal article" date="2015" name="Genome Announc.">
        <title>Draft Genome Sequence of Bacteroidales Strain TBC1, a Novel Isolate from a Methanogenic Wastewater Treatment System.</title>
        <authorList>
            <person name="Tourlousse D.M."/>
            <person name="Matsuura N."/>
            <person name="Sun L."/>
            <person name="Toyonaga M."/>
            <person name="Kuroda K."/>
            <person name="Ohashi A."/>
            <person name="Cruz R."/>
            <person name="Yamaguchi T."/>
            <person name="Sekiguchi Y."/>
        </authorList>
    </citation>
    <scope>NUCLEOTIDE SEQUENCE [LARGE SCALE GENOMIC DNA]</scope>
    <source>
        <strain evidence="9">TBC1</strain>
    </source>
</reference>
<feature type="domain" description="DUF2179" evidence="7">
    <location>
        <begin position="125"/>
        <end position="175"/>
    </location>
</feature>
<evidence type="ECO:0000256" key="1">
    <source>
        <dbReference type="ARBA" id="ARBA00004651"/>
    </source>
</evidence>
<evidence type="ECO:0000259" key="7">
    <source>
        <dbReference type="Pfam" id="PF10035"/>
    </source>
</evidence>